<dbReference type="AlphaFoldDB" id="A0A226EEG3"/>
<proteinExistence type="predicted"/>
<evidence type="ECO:0000313" key="2">
    <source>
        <dbReference type="EMBL" id="OXA55076.1"/>
    </source>
</evidence>
<gene>
    <name evidence="2" type="ORF">Fcan01_11341</name>
</gene>
<protein>
    <submittedName>
        <fullName evidence="2">Uncharacterized protein</fullName>
    </submittedName>
</protein>
<accession>A0A226EEG3</accession>
<name>A0A226EEG3_FOLCA</name>
<reference evidence="2 3" key="1">
    <citation type="submission" date="2015-12" db="EMBL/GenBank/DDBJ databases">
        <title>The genome of Folsomia candida.</title>
        <authorList>
            <person name="Faddeeva A."/>
            <person name="Derks M.F."/>
            <person name="Anvar Y."/>
            <person name="Smit S."/>
            <person name="Van Straalen N."/>
            <person name="Roelofs D."/>
        </authorList>
    </citation>
    <scope>NUCLEOTIDE SEQUENCE [LARGE SCALE GENOMIC DNA]</scope>
    <source>
        <strain evidence="2 3">VU population</strain>
        <tissue evidence="2">Whole body</tissue>
    </source>
</reference>
<dbReference type="Proteomes" id="UP000198287">
    <property type="component" value="Unassembled WGS sequence"/>
</dbReference>
<keyword evidence="3" id="KW-1185">Reference proteome</keyword>
<sequence length="288" mass="32247">MPILNNDNLDLSSSSSVMPTLFPFSNSDNNSKSTGTVNINRSAPPNLTPNFPTVPIFPPPNCSQNCPVVDSRDGEASSELNTPPLPLRHSVRVKQKLRAGFATRPKSRSLTYEKVIEDDLEIINPQIQKMCEDKNSRTDIKKAILAQAEKNTKELEHEVAFMRKVQLSAGQYLRQHSIAQASDGYLDRLEPLQEEELKNEEKETLQRLGSEGSSGKGSISVETVKDLLNQLYKLPRQGSAIKELLEKRMSTGSVVVDEIYHSPSLRRYHLAEKKITKLPDLVKLTLKK</sequence>
<organism evidence="2 3">
    <name type="scientific">Folsomia candida</name>
    <name type="common">Springtail</name>
    <dbReference type="NCBI Taxonomy" id="158441"/>
    <lineage>
        <taxon>Eukaryota</taxon>
        <taxon>Metazoa</taxon>
        <taxon>Ecdysozoa</taxon>
        <taxon>Arthropoda</taxon>
        <taxon>Hexapoda</taxon>
        <taxon>Collembola</taxon>
        <taxon>Entomobryomorpha</taxon>
        <taxon>Isotomoidea</taxon>
        <taxon>Isotomidae</taxon>
        <taxon>Proisotominae</taxon>
        <taxon>Folsomia</taxon>
    </lineage>
</organism>
<dbReference type="OrthoDB" id="2386367at2759"/>
<evidence type="ECO:0000313" key="3">
    <source>
        <dbReference type="Proteomes" id="UP000198287"/>
    </source>
</evidence>
<dbReference type="EMBL" id="LNIX01000005">
    <property type="protein sequence ID" value="OXA55076.1"/>
    <property type="molecule type" value="Genomic_DNA"/>
</dbReference>
<evidence type="ECO:0000256" key="1">
    <source>
        <dbReference type="SAM" id="MobiDB-lite"/>
    </source>
</evidence>
<feature type="compositionally biased region" description="Polar residues" evidence="1">
    <location>
        <begin position="25"/>
        <end position="45"/>
    </location>
</feature>
<feature type="region of interest" description="Disordered" evidence="1">
    <location>
        <begin position="25"/>
        <end position="46"/>
    </location>
</feature>
<comment type="caution">
    <text evidence="2">The sequence shown here is derived from an EMBL/GenBank/DDBJ whole genome shotgun (WGS) entry which is preliminary data.</text>
</comment>